<keyword evidence="5" id="KW-0676">Redox-active center</keyword>
<dbReference type="PANTHER" id="PTHR30111">
    <property type="entry name" value="33 KDA CHAPERONIN"/>
    <property type="match status" value="1"/>
</dbReference>
<dbReference type="Gene3D" id="3.90.1280.10">
    <property type="entry name" value="HSP33 redox switch-like"/>
    <property type="match status" value="1"/>
</dbReference>
<dbReference type="SUPFAM" id="SSF64397">
    <property type="entry name" value="Hsp33 domain"/>
    <property type="match status" value="1"/>
</dbReference>
<evidence type="ECO:0000256" key="2">
    <source>
        <dbReference type="ARBA" id="ARBA00022833"/>
    </source>
</evidence>
<keyword evidence="1" id="KW-0963">Cytoplasm</keyword>
<keyword evidence="4" id="KW-0143">Chaperone</keyword>
<dbReference type="Proteomes" id="UP000754644">
    <property type="component" value="Unassembled WGS sequence"/>
</dbReference>
<evidence type="ECO:0000313" key="6">
    <source>
        <dbReference type="EMBL" id="NQV64606.1"/>
    </source>
</evidence>
<dbReference type="EMBL" id="JABMOJ010000164">
    <property type="protein sequence ID" value="NQV64606.1"/>
    <property type="molecule type" value="Genomic_DNA"/>
</dbReference>
<keyword evidence="3" id="KW-1015">Disulfide bond</keyword>
<reference evidence="6" key="1">
    <citation type="submission" date="2020-05" db="EMBL/GenBank/DDBJ databases">
        <title>Sulfur intermediates as new biogeochemical hubs in an aquatic model microbial ecosystem.</title>
        <authorList>
            <person name="Vigneron A."/>
        </authorList>
    </citation>
    <scope>NUCLEOTIDE SEQUENCE</scope>
    <source>
        <strain evidence="6">Bin.250</strain>
    </source>
</reference>
<evidence type="ECO:0000256" key="5">
    <source>
        <dbReference type="ARBA" id="ARBA00023284"/>
    </source>
</evidence>
<gene>
    <name evidence="6" type="primary">hslO</name>
    <name evidence="6" type="ORF">HQ497_04500</name>
</gene>
<comment type="caution">
    <text evidence="6">The sequence shown here is derived from an EMBL/GenBank/DDBJ whole genome shotgun (WGS) entry which is preliminary data.</text>
</comment>
<dbReference type="Gene3D" id="3.55.30.10">
    <property type="entry name" value="Hsp33 domain"/>
    <property type="match status" value="1"/>
</dbReference>
<evidence type="ECO:0000256" key="3">
    <source>
        <dbReference type="ARBA" id="ARBA00023157"/>
    </source>
</evidence>
<dbReference type="PANTHER" id="PTHR30111:SF1">
    <property type="entry name" value="33 KDA CHAPERONIN"/>
    <property type="match status" value="1"/>
</dbReference>
<accession>A0A973A9C2</accession>
<evidence type="ECO:0000313" key="7">
    <source>
        <dbReference type="Proteomes" id="UP000754644"/>
    </source>
</evidence>
<dbReference type="GO" id="GO:0005737">
    <property type="term" value="C:cytoplasm"/>
    <property type="evidence" value="ECO:0007669"/>
    <property type="project" value="InterPro"/>
</dbReference>
<dbReference type="AlphaFoldDB" id="A0A973A9C2"/>
<dbReference type="NCBIfam" id="NF001033">
    <property type="entry name" value="PRK00114.1"/>
    <property type="match status" value="1"/>
</dbReference>
<dbReference type="PIRSF" id="PIRSF005261">
    <property type="entry name" value="Heat_shock_Hsp33"/>
    <property type="match status" value="1"/>
</dbReference>
<evidence type="ECO:0000256" key="1">
    <source>
        <dbReference type="ARBA" id="ARBA00022490"/>
    </source>
</evidence>
<dbReference type="GO" id="GO:0044183">
    <property type="term" value="F:protein folding chaperone"/>
    <property type="evidence" value="ECO:0007669"/>
    <property type="project" value="TreeGrafter"/>
</dbReference>
<dbReference type="GO" id="GO:0051082">
    <property type="term" value="F:unfolded protein binding"/>
    <property type="evidence" value="ECO:0007669"/>
    <property type="project" value="InterPro"/>
</dbReference>
<evidence type="ECO:0000256" key="4">
    <source>
        <dbReference type="ARBA" id="ARBA00023186"/>
    </source>
</evidence>
<organism evidence="6 7">
    <name type="scientific">SAR86 cluster bacterium</name>
    <dbReference type="NCBI Taxonomy" id="2030880"/>
    <lineage>
        <taxon>Bacteria</taxon>
        <taxon>Pseudomonadati</taxon>
        <taxon>Pseudomonadota</taxon>
        <taxon>Gammaproteobacteria</taxon>
        <taxon>SAR86 cluster</taxon>
    </lineage>
</organism>
<dbReference type="InterPro" id="IPR016154">
    <property type="entry name" value="Heat_shock_Hsp33_C"/>
</dbReference>
<proteinExistence type="predicted"/>
<dbReference type="SUPFAM" id="SSF118352">
    <property type="entry name" value="HSP33 redox switch-like"/>
    <property type="match status" value="1"/>
</dbReference>
<keyword evidence="2" id="KW-0862">Zinc</keyword>
<sequence>MDNSTDSSSRFMFVDADVRGNIVRLQDSFTGMTGPHGYPLEVQVLLGEFLAAALLLSDTIKFEGRLTLQANGQGNIRLLMAEATHEGDVRGIAQLEEDVPASAFADKNLQQLLSGGTLTVTVEARGRDRYQSIVPLVGDTLAECLESYFQQSEQLNTFIRLSATSTQATGMLIQQLPAQIEQDLAQRKDRWETIHILAGTLTGAELMRETNAALLRHLFAEEKIQLFADTSVRFQCSCSEQRMAGALISLGEAELASLFEEHNTLELTCEFCGVLYHIDDKKLTQLATEGVKPH</sequence>
<dbReference type="GO" id="GO:0042026">
    <property type="term" value="P:protein refolding"/>
    <property type="evidence" value="ECO:0007669"/>
    <property type="project" value="TreeGrafter"/>
</dbReference>
<name>A0A973A9C2_9GAMM</name>
<dbReference type="InterPro" id="IPR000397">
    <property type="entry name" value="Heat_shock_Hsp33"/>
</dbReference>
<dbReference type="Pfam" id="PF01430">
    <property type="entry name" value="HSP33"/>
    <property type="match status" value="1"/>
</dbReference>
<protein>
    <submittedName>
        <fullName evidence="6">Hsp33 family molecular chaperone HslO</fullName>
    </submittedName>
</protein>
<dbReference type="InterPro" id="IPR016153">
    <property type="entry name" value="Heat_shock_Hsp33_N"/>
</dbReference>
<dbReference type="CDD" id="cd00498">
    <property type="entry name" value="Hsp33"/>
    <property type="match status" value="1"/>
</dbReference>